<dbReference type="SUPFAM" id="SSF56112">
    <property type="entry name" value="Protein kinase-like (PK-like)"/>
    <property type="match status" value="1"/>
</dbReference>
<keyword evidence="2" id="KW-0808">Transferase</keyword>
<accession>A0A285PWF2</accession>
<name>A0A285PWF2_9VIRU</name>
<dbReference type="GO" id="GO:0004674">
    <property type="term" value="F:protein serine/threonine kinase activity"/>
    <property type="evidence" value="ECO:0007669"/>
    <property type="project" value="InterPro"/>
</dbReference>
<dbReference type="Pfam" id="PF00069">
    <property type="entry name" value="Pkinase"/>
    <property type="match status" value="1"/>
</dbReference>
<dbReference type="PANTHER" id="PTHR24348">
    <property type="entry name" value="SERINE/THREONINE-PROTEIN KINASE UNC-51-RELATED"/>
    <property type="match status" value="1"/>
</dbReference>
<dbReference type="InterPro" id="IPR011009">
    <property type="entry name" value="Kinase-like_dom_sf"/>
</dbReference>
<proteinExistence type="predicted"/>
<keyword evidence="3" id="KW-1185">Reference proteome</keyword>
<evidence type="ECO:0000313" key="2">
    <source>
        <dbReference type="EMBL" id="SOB73939.1"/>
    </source>
</evidence>
<gene>
    <name evidence="2" type="primary">mg824_1</name>
    <name evidence="2" type="ORF">BQ9231_00056</name>
</gene>
<feature type="domain" description="Protein kinase" evidence="1">
    <location>
        <begin position="1"/>
        <end position="236"/>
    </location>
</feature>
<keyword evidence="2" id="KW-0418">Kinase</keyword>
<protein>
    <submittedName>
        <fullName evidence="2">Putative serine/threonine-protein kinase</fullName>
    </submittedName>
</protein>
<dbReference type="PROSITE" id="PS50011">
    <property type="entry name" value="PROTEIN_KINASE_DOM"/>
    <property type="match status" value="1"/>
</dbReference>
<reference evidence="2" key="1">
    <citation type="submission" date="2017-08" db="EMBL/GenBank/DDBJ databases">
        <authorList>
            <person name="de Groot N.N."/>
        </authorList>
    </citation>
    <scope>NUCLEOTIDE SEQUENCE</scope>
</reference>
<dbReference type="SMART" id="SM00220">
    <property type="entry name" value="S_TKc"/>
    <property type="match status" value="1"/>
</dbReference>
<dbReference type="GO" id="GO:0005524">
    <property type="term" value="F:ATP binding"/>
    <property type="evidence" value="ECO:0007669"/>
    <property type="project" value="InterPro"/>
</dbReference>
<dbReference type="PROSITE" id="PS00108">
    <property type="entry name" value="PROTEIN_KINASE_ST"/>
    <property type="match status" value="1"/>
</dbReference>
<evidence type="ECO:0000313" key="3">
    <source>
        <dbReference type="Proteomes" id="UP000274850"/>
    </source>
</evidence>
<dbReference type="Proteomes" id="UP000274850">
    <property type="component" value="Segment"/>
</dbReference>
<dbReference type="InterPro" id="IPR045269">
    <property type="entry name" value="Atg1-like"/>
</dbReference>
<dbReference type="InterPro" id="IPR000719">
    <property type="entry name" value="Prot_kinase_dom"/>
</dbReference>
<dbReference type="Gene3D" id="1.10.510.10">
    <property type="entry name" value="Transferase(Phosphotransferase) domain 1"/>
    <property type="match status" value="1"/>
</dbReference>
<dbReference type="InterPro" id="IPR008271">
    <property type="entry name" value="Ser/Thr_kinase_AS"/>
</dbReference>
<sequence>MLGEGAQSVIRKGTWQGKPCAFKKLTDMDYVLEPFLLLSLCHENIISAYGITGLVPGGLKLVLELADCDLVHHIRKNNPSEEKRLEIFNSLLCAVAYLHQNGVYHGDIKAHNCLMLGGKLKLADFGSATVRGGRSKLSTPLISSPQIISGESRDQEKSDIWALGVTFFFILTGQYLFSQESKSKFRESLDSFLSDRTSYLSSYNLKPEHTEMLLCMLEKDEKKRTMPAFVEKHIYPPLFKGRVLEIPPIPPLLEKVFCKTRPEANIIQNATLLYTSLPQDMQNADNALACYSLCYRLKAPYPKFVSIRDEYYNTRWKNHEERIFLHKQGLLFSIIPS</sequence>
<dbReference type="PANTHER" id="PTHR24348:SF68">
    <property type="entry name" value="SERINE_THREONINE-PROTEIN KINASE ATG1C"/>
    <property type="match status" value="1"/>
</dbReference>
<evidence type="ECO:0000259" key="1">
    <source>
        <dbReference type="PROSITE" id="PS50011"/>
    </source>
</evidence>
<organism evidence="2">
    <name type="scientific">Cedratvirus lausannensis</name>
    <dbReference type="NCBI Taxonomy" id="2023205"/>
    <lineage>
        <taxon>Viruses</taxon>
        <taxon>Pithoviruses</taxon>
        <taxon>Orthocedratvirinae</taxon>
        <taxon>Alphacedratvirus</taxon>
        <taxon>Alphacedratvirus francolausannense</taxon>
    </lineage>
</organism>
<dbReference type="EMBL" id="LT907979">
    <property type="protein sequence ID" value="SOB73939.1"/>
    <property type="molecule type" value="Genomic_DNA"/>
</dbReference>